<evidence type="ECO:0000313" key="2">
    <source>
        <dbReference type="Proteomes" id="UP000095280"/>
    </source>
</evidence>
<dbReference type="Proteomes" id="UP000095280">
    <property type="component" value="Unplaced"/>
</dbReference>
<feature type="compositionally biased region" description="Low complexity" evidence="1">
    <location>
        <begin position="209"/>
        <end position="234"/>
    </location>
</feature>
<protein>
    <submittedName>
        <fullName evidence="3">O-phospho-L-seryl-tRNA(Sec):L-selenocysteinyl-tRNA synthase</fullName>
    </submittedName>
</protein>
<name>A0A1I8GAW7_9PLAT</name>
<feature type="compositionally biased region" description="Low complexity" evidence="1">
    <location>
        <begin position="184"/>
        <end position="193"/>
    </location>
</feature>
<accession>A0A1I8GAW7</accession>
<evidence type="ECO:0000256" key="1">
    <source>
        <dbReference type="SAM" id="MobiDB-lite"/>
    </source>
</evidence>
<evidence type="ECO:0000313" key="3">
    <source>
        <dbReference type="WBParaSite" id="maker-uti_cns_0001397-snap-gene-0.36-mRNA-1"/>
    </source>
</evidence>
<feature type="compositionally biased region" description="Pro residues" evidence="1">
    <location>
        <begin position="194"/>
        <end position="208"/>
    </location>
</feature>
<sequence>TENFKKHFTPKKHFALCNGLCKVNKLQAKGGQEDPLLHLALLNAKSLSHLLKHKAVPGIKLGGATSALSAMSSLMLLRTGMPACVPVHILRASLVEDHLKDPCEDITARAWHTAQHVALRPALRPISVAEAHFNALTHKVWQVLECRHQCGLGILRGILRTGGVRIRLGLGAGDTRPLCTGSDASTPASAPGPTSAPGPASAPVPSAPGPASASVGALSRRLSSSARTPAPSTRSGGAWIWGLSLRWLQLLGNGSLDTASTVVSRPHRNSLRSDLVDRRIVLLLQVAQESLQLVDDPPLAEVLHDSPDGVADGSYRDVALEHQVHARGDDPVGVLLSTGRARLARLEHMRLAGTDVVLEILDLQHIVHLAQFGLKVADALRRSSFCPGNLATLLRLLGITHGQQHLGLDPRMLPSCLQSVLKTPDPLHPDLPQWAPTMNSCKNCAMTKKSYNAMSTSTWRVLFGKVER</sequence>
<organism evidence="2 3">
    <name type="scientific">Macrostomum lignano</name>
    <dbReference type="NCBI Taxonomy" id="282301"/>
    <lineage>
        <taxon>Eukaryota</taxon>
        <taxon>Metazoa</taxon>
        <taxon>Spiralia</taxon>
        <taxon>Lophotrochozoa</taxon>
        <taxon>Platyhelminthes</taxon>
        <taxon>Rhabditophora</taxon>
        <taxon>Macrostomorpha</taxon>
        <taxon>Macrostomida</taxon>
        <taxon>Macrostomidae</taxon>
        <taxon>Macrostomum</taxon>
    </lineage>
</organism>
<reference evidence="3" key="1">
    <citation type="submission" date="2016-11" db="UniProtKB">
        <authorList>
            <consortium name="WormBaseParasite"/>
        </authorList>
    </citation>
    <scope>IDENTIFICATION</scope>
</reference>
<dbReference type="AlphaFoldDB" id="A0A1I8GAW7"/>
<dbReference type="WBParaSite" id="maker-uti_cns_0001397-snap-gene-0.36-mRNA-1">
    <property type="protein sequence ID" value="maker-uti_cns_0001397-snap-gene-0.36-mRNA-1"/>
    <property type="gene ID" value="maker-uti_cns_0001397-snap-gene-0.36"/>
</dbReference>
<keyword evidence="2" id="KW-1185">Reference proteome</keyword>
<feature type="region of interest" description="Disordered" evidence="1">
    <location>
        <begin position="177"/>
        <end position="234"/>
    </location>
</feature>
<proteinExistence type="predicted"/>